<protein>
    <submittedName>
        <fullName evidence="1">Toxin-antitoxin system HicB family antitoxin</fullName>
    </submittedName>
</protein>
<name>A0A544VZI6_9MYCO</name>
<dbReference type="InterPro" id="IPR008651">
    <property type="entry name" value="Uncharacterised_HicB"/>
</dbReference>
<gene>
    <name evidence="1" type="ORF">D8S82_17390</name>
</gene>
<dbReference type="Proteomes" id="UP000315759">
    <property type="component" value="Unassembled WGS sequence"/>
</dbReference>
<evidence type="ECO:0000313" key="1">
    <source>
        <dbReference type="EMBL" id="TQR85401.1"/>
    </source>
</evidence>
<keyword evidence="2" id="KW-1185">Reference proteome</keyword>
<dbReference type="RefSeq" id="WP_142553272.1">
    <property type="nucleotide sequence ID" value="NZ_VIFX01000021.1"/>
</dbReference>
<dbReference type="EMBL" id="VIFX01000021">
    <property type="protein sequence ID" value="TQR85401.1"/>
    <property type="molecule type" value="Genomic_DNA"/>
</dbReference>
<dbReference type="AlphaFoldDB" id="A0A544VZI6"/>
<comment type="caution">
    <text evidence="1">The sequence shown here is derived from an EMBL/GenBank/DDBJ whole genome shotgun (WGS) entry which is preliminary data.</text>
</comment>
<dbReference type="Pfam" id="PF05534">
    <property type="entry name" value="HicB"/>
    <property type="match status" value="1"/>
</dbReference>
<reference evidence="1 2" key="1">
    <citation type="submission" date="2018-10" db="EMBL/GenBank/DDBJ databases">
        <title>Draft genome of Mycobacterium hodleri strain B.</title>
        <authorList>
            <person name="Amande T.J."/>
            <person name="Mcgenity T.J."/>
        </authorList>
    </citation>
    <scope>NUCLEOTIDE SEQUENCE [LARGE SCALE GENOMIC DNA]</scope>
    <source>
        <strain evidence="1 2">B</strain>
    </source>
</reference>
<sequence>MKNYTYRAQWSMESGDYVGICLEFPLEEAHAPIALEAIARITERVATILEECERDDADPPPSLTDRHYSGNFLVRTSSMLHARLMVESAEQGVSLNHWVVQKLADRGPVATTDPFF</sequence>
<accession>A0A544VZI6</accession>
<proteinExistence type="predicted"/>
<organism evidence="1 2">
    <name type="scientific">Mycolicibacterium hodleri</name>
    <dbReference type="NCBI Taxonomy" id="49897"/>
    <lineage>
        <taxon>Bacteria</taxon>
        <taxon>Bacillati</taxon>
        <taxon>Actinomycetota</taxon>
        <taxon>Actinomycetes</taxon>
        <taxon>Mycobacteriales</taxon>
        <taxon>Mycobacteriaceae</taxon>
        <taxon>Mycolicibacterium</taxon>
    </lineage>
</organism>
<evidence type="ECO:0000313" key="2">
    <source>
        <dbReference type="Proteomes" id="UP000315759"/>
    </source>
</evidence>